<dbReference type="GO" id="GO:0016874">
    <property type="term" value="F:ligase activity"/>
    <property type="evidence" value="ECO:0007669"/>
    <property type="project" value="UniProtKB-KW"/>
</dbReference>
<protein>
    <submittedName>
        <fullName evidence="8">O-Antigen ligase</fullName>
    </submittedName>
</protein>
<feature type="transmembrane region" description="Helical" evidence="6">
    <location>
        <begin position="279"/>
        <end position="299"/>
    </location>
</feature>
<dbReference type="Pfam" id="PF04932">
    <property type="entry name" value="Wzy_C"/>
    <property type="match status" value="1"/>
</dbReference>
<evidence type="ECO:0000256" key="3">
    <source>
        <dbReference type="ARBA" id="ARBA00022989"/>
    </source>
</evidence>
<keyword evidence="5" id="KW-0802">TPR repeat</keyword>
<reference evidence="8 9" key="1">
    <citation type="submission" date="2019-08" db="EMBL/GenBank/DDBJ databases">
        <title>Deep-cultivation of Planctomycetes and their phenomic and genomic characterization uncovers novel biology.</title>
        <authorList>
            <person name="Wiegand S."/>
            <person name="Jogler M."/>
            <person name="Boedeker C."/>
            <person name="Pinto D."/>
            <person name="Vollmers J."/>
            <person name="Rivas-Marin E."/>
            <person name="Kohn T."/>
            <person name="Peeters S.H."/>
            <person name="Heuer A."/>
            <person name="Rast P."/>
            <person name="Oberbeckmann S."/>
            <person name="Bunk B."/>
            <person name="Jeske O."/>
            <person name="Meyerdierks A."/>
            <person name="Storesund J.E."/>
            <person name="Kallscheuer N."/>
            <person name="Luecker S."/>
            <person name="Lage O.M."/>
            <person name="Pohl T."/>
            <person name="Merkel B.J."/>
            <person name="Hornburger P."/>
            <person name="Mueller R.-W."/>
            <person name="Bruemmer F."/>
            <person name="Labrenz M."/>
            <person name="Spormann A.M."/>
            <person name="Op Den Camp H."/>
            <person name="Overmann J."/>
            <person name="Amann R."/>
            <person name="Jetten M.S.M."/>
            <person name="Mascher T."/>
            <person name="Medema M.H."/>
            <person name="Devos D.P."/>
            <person name="Kaster A.-K."/>
            <person name="Ovreas L."/>
            <person name="Rohde M."/>
            <person name="Galperin M.Y."/>
            <person name="Jogler C."/>
        </authorList>
    </citation>
    <scope>NUCLEOTIDE SEQUENCE [LARGE SCALE GENOMIC DNA]</scope>
    <source>
        <strain evidence="8 9">LF1</strain>
    </source>
</reference>
<keyword evidence="9" id="KW-1185">Reference proteome</keyword>
<evidence type="ECO:0000256" key="1">
    <source>
        <dbReference type="ARBA" id="ARBA00004141"/>
    </source>
</evidence>
<dbReference type="Proteomes" id="UP000322699">
    <property type="component" value="Unassembled WGS sequence"/>
</dbReference>
<feature type="transmembrane region" description="Helical" evidence="6">
    <location>
        <begin position="377"/>
        <end position="395"/>
    </location>
</feature>
<dbReference type="InterPro" id="IPR019734">
    <property type="entry name" value="TPR_rpt"/>
</dbReference>
<sequence length="869" mass="94959">MILALLPIFVAIDFGGVLWWTQYVAGLAIVAAFVLALPSLVDWHRHARPRQLLVIIPLLLWLAYSFFQTITLPPSLVAVLSPGSHAAYTEWLEPILPATKLPGSFPISISQDDTVHAVALFGILFILAWTSLRVFNTRNRLIGLLSCVAITGATVAILGVVGLMLPEIPFFDGMDSHFSTFVNRNNAALTMNLGMAASLGLLSWRLSALTGQELDGEEFEFNDLLALTSDRNSAVGVICALLCIIGLLVCGSRAGLATVLFASLLSLGWVRKRRGFSTIPVVLITTAILAALLTVPLQLDLESIQRMKFFSDSAETILNDGRFEHWPEGWQAAMAHLPGGSGLGTYNYAYLPHQIETPKAWFVHADNLWLELLVEQGFVGIGFTCLLFGVLIWCLHRMSYSHDAFDHGLRVAGWYSVGAILFSQCFDFGLIIPANLVLCIPILAAVVTRSVESDLIAPDASTKTENMWSRFTASQSFSLSMLGLQCVGVLGTLIAAATCTGVLHNDAVVDTFKRTAEYQLQSSGPGSSSIEDLGKEIQSFNDSQPHSVLIYSLSQIEHRRGRLAEVVSANPEDVAQARAIYEATSPKVRRLAGKSPEGFVAKFPAELSKLKLTQLPDEYQTAIRLNQSMLARTPLSREARAGLLYLDFASDDLASDPAIDQAIDTPALLKQLGELYRSNPRQLLAIANLAAQSQSNELAIKFWKSAIDQMPQLTVSAMNTIKNYKSVSLIDTLPEDRVVMRKAAKRVIQTRDKGNADSVPGMVALFDCDQCENSADEAACLVLAADAMVFASKDEDALPYYEQALELRPSNVSMRMKYIAALRRLGQGSDALKQARLGRQIVPGEKRFDTVIKQMAQLEIDQLNQGSNP</sequence>
<dbReference type="Gene3D" id="1.25.40.10">
    <property type="entry name" value="Tetratricopeptide repeat domain"/>
    <property type="match status" value="1"/>
</dbReference>
<proteinExistence type="predicted"/>
<feature type="transmembrane region" description="Helical" evidence="6">
    <location>
        <begin position="407"/>
        <end position="424"/>
    </location>
</feature>
<feature type="domain" description="O-antigen ligase-related" evidence="7">
    <location>
        <begin position="239"/>
        <end position="382"/>
    </location>
</feature>
<dbReference type="SUPFAM" id="SSF48452">
    <property type="entry name" value="TPR-like"/>
    <property type="match status" value="1"/>
</dbReference>
<evidence type="ECO:0000256" key="5">
    <source>
        <dbReference type="PROSITE-ProRule" id="PRU00339"/>
    </source>
</evidence>
<feature type="repeat" description="TPR" evidence="5">
    <location>
        <begin position="778"/>
        <end position="811"/>
    </location>
</feature>
<dbReference type="PANTHER" id="PTHR37422">
    <property type="entry name" value="TEICHURONIC ACID BIOSYNTHESIS PROTEIN TUAE"/>
    <property type="match status" value="1"/>
</dbReference>
<feature type="transmembrane region" description="Helical" evidence="6">
    <location>
        <begin position="142"/>
        <end position="165"/>
    </location>
</feature>
<dbReference type="InterPro" id="IPR011990">
    <property type="entry name" value="TPR-like_helical_dom_sf"/>
</dbReference>
<evidence type="ECO:0000313" key="9">
    <source>
        <dbReference type="Proteomes" id="UP000322699"/>
    </source>
</evidence>
<keyword evidence="8" id="KW-0436">Ligase</keyword>
<gene>
    <name evidence="8" type="ORF">LF1_23370</name>
</gene>
<dbReference type="GO" id="GO:0016020">
    <property type="term" value="C:membrane"/>
    <property type="evidence" value="ECO:0007669"/>
    <property type="project" value="UniProtKB-SubCell"/>
</dbReference>
<evidence type="ECO:0000256" key="2">
    <source>
        <dbReference type="ARBA" id="ARBA00022692"/>
    </source>
</evidence>
<dbReference type="EMBL" id="VRLW01000001">
    <property type="protein sequence ID" value="KAA1259800.1"/>
    <property type="molecule type" value="Genomic_DNA"/>
</dbReference>
<name>A0A5B1CJU4_9BACT</name>
<dbReference type="InterPro" id="IPR007016">
    <property type="entry name" value="O-antigen_ligase-rel_domated"/>
</dbReference>
<dbReference type="AlphaFoldDB" id="A0A5B1CJU4"/>
<comment type="caution">
    <text evidence="8">The sequence shown here is derived from an EMBL/GenBank/DDBJ whole genome shotgun (WGS) entry which is preliminary data.</text>
</comment>
<feature type="transmembrane region" description="Helical" evidence="6">
    <location>
        <begin position="52"/>
        <end position="72"/>
    </location>
</feature>
<comment type="subcellular location">
    <subcellularLocation>
        <location evidence="1">Membrane</location>
        <topology evidence="1">Multi-pass membrane protein</topology>
    </subcellularLocation>
</comment>
<dbReference type="PROSITE" id="PS50005">
    <property type="entry name" value="TPR"/>
    <property type="match status" value="1"/>
</dbReference>
<evidence type="ECO:0000256" key="6">
    <source>
        <dbReference type="SAM" id="Phobius"/>
    </source>
</evidence>
<feature type="transmembrane region" description="Helical" evidence="6">
    <location>
        <begin position="20"/>
        <end position="40"/>
    </location>
</feature>
<organism evidence="8 9">
    <name type="scientific">Rubripirellula obstinata</name>
    <dbReference type="NCBI Taxonomy" id="406547"/>
    <lineage>
        <taxon>Bacteria</taxon>
        <taxon>Pseudomonadati</taxon>
        <taxon>Planctomycetota</taxon>
        <taxon>Planctomycetia</taxon>
        <taxon>Pirellulales</taxon>
        <taxon>Pirellulaceae</taxon>
        <taxon>Rubripirellula</taxon>
    </lineage>
</organism>
<keyword evidence="4 6" id="KW-0472">Membrane</keyword>
<dbReference type="PANTHER" id="PTHR37422:SF23">
    <property type="entry name" value="TEICHURONIC ACID BIOSYNTHESIS PROTEIN TUAE"/>
    <property type="match status" value="1"/>
</dbReference>
<accession>A0A5B1CJU4</accession>
<feature type="transmembrane region" description="Helical" evidence="6">
    <location>
        <begin position="115"/>
        <end position="135"/>
    </location>
</feature>
<feature type="transmembrane region" description="Helical" evidence="6">
    <location>
        <begin position="234"/>
        <end position="267"/>
    </location>
</feature>
<evidence type="ECO:0000256" key="4">
    <source>
        <dbReference type="ARBA" id="ARBA00023136"/>
    </source>
</evidence>
<evidence type="ECO:0000259" key="7">
    <source>
        <dbReference type="Pfam" id="PF04932"/>
    </source>
</evidence>
<keyword evidence="2 6" id="KW-0812">Transmembrane</keyword>
<keyword evidence="3 6" id="KW-1133">Transmembrane helix</keyword>
<evidence type="ECO:0000313" key="8">
    <source>
        <dbReference type="EMBL" id="KAA1259800.1"/>
    </source>
</evidence>
<dbReference type="InterPro" id="IPR051533">
    <property type="entry name" value="WaaL-like"/>
</dbReference>